<evidence type="ECO:0000313" key="3">
    <source>
        <dbReference type="EMBL" id="GFR41063.1"/>
    </source>
</evidence>
<dbReference type="GO" id="GO:0003887">
    <property type="term" value="F:DNA-directed DNA polymerase activity"/>
    <property type="evidence" value="ECO:0007669"/>
    <property type="project" value="InterPro"/>
</dbReference>
<protein>
    <recommendedName>
        <fullName evidence="2">DNA polymerase epsilon catalytic subunit A C-terminal domain-containing protein</fullName>
    </recommendedName>
</protein>
<organism evidence="3 4">
    <name type="scientific">Astrephomene gubernaculifera</name>
    <dbReference type="NCBI Taxonomy" id="47775"/>
    <lineage>
        <taxon>Eukaryota</taxon>
        <taxon>Viridiplantae</taxon>
        <taxon>Chlorophyta</taxon>
        <taxon>core chlorophytes</taxon>
        <taxon>Chlorophyceae</taxon>
        <taxon>CS clade</taxon>
        <taxon>Chlamydomonadales</taxon>
        <taxon>Astrephomenaceae</taxon>
        <taxon>Astrephomene</taxon>
    </lineage>
</organism>
<dbReference type="Pfam" id="PF08490">
    <property type="entry name" value="DUF1744"/>
    <property type="match status" value="1"/>
</dbReference>
<reference evidence="3 4" key="1">
    <citation type="journal article" date="2021" name="Sci. Rep.">
        <title>Genome sequencing of the multicellular alga Astrephomene provides insights into convergent evolution of germ-soma differentiation.</title>
        <authorList>
            <person name="Yamashita S."/>
            <person name="Yamamoto K."/>
            <person name="Matsuzaki R."/>
            <person name="Suzuki S."/>
            <person name="Yamaguchi H."/>
            <person name="Hirooka S."/>
            <person name="Minakuchi Y."/>
            <person name="Miyagishima S."/>
            <person name="Kawachi M."/>
            <person name="Toyoda A."/>
            <person name="Nozaki H."/>
        </authorList>
    </citation>
    <scope>NUCLEOTIDE SEQUENCE [LARGE SCALE GENOMIC DNA]</scope>
    <source>
        <strain evidence="3 4">NIES-4017</strain>
    </source>
</reference>
<dbReference type="AlphaFoldDB" id="A0AAD3DI25"/>
<feature type="domain" description="DNA polymerase epsilon catalytic subunit A C-terminal" evidence="2">
    <location>
        <begin position="1"/>
        <end position="94"/>
    </location>
</feature>
<evidence type="ECO:0000259" key="2">
    <source>
        <dbReference type="Pfam" id="PF08490"/>
    </source>
</evidence>
<dbReference type="GO" id="GO:0006260">
    <property type="term" value="P:DNA replication"/>
    <property type="evidence" value="ECO:0007669"/>
    <property type="project" value="InterPro"/>
</dbReference>
<dbReference type="Proteomes" id="UP001054857">
    <property type="component" value="Unassembled WGS sequence"/>
</dbReference>
<accession>A0AAD3DI25</accession>
<comment type="caution">
    <text evidence="3">The sequence shown here is derived from an EMBL/GenBank/DDBJ whole genome shotgun (WGS) entry which is preliminary data.</text>
</comment>
<proteinExistence type="predicted"/>
<keyword evidence="4" id="KW-1185">Reference proteome</keyword>
<feature type="non-terminal residue" evidence="3">
    <location>
        <position position="1"/>
    </location>
</feature>
<dbReference type="GO" id="GO:0005634">
    <property type="term" value="C:nucleus"/>
    <property type="evidence" value="ECO:0007669"/>
    <property type="project" value="InterPro"/>
</dbReference>
<dbReference type="GO" id="GO:0008270">
    <property type="term" value="F:zinc ion binding"/>
    <property type="evidence" value="ECO:0007669"/>
    <property type="project" value="InterPro"/>
</dbReference>
<dbReference type="InterPro" id="IPR013697">
    <property type="entry name" value="DNA_pol_e_suA_C"/>
</dbReference>
<dbReference type="EMBL" id="BMAR01000001">
    <property type="protein sequence ID" value="GFR41063.1"/>
    <property type="molecule type" value="Genomic_DNA"/>
</dbReference>
<sequence length="99" mass="10064">DLLFARRLREAGLPLSVVDPALPDLGGSETAEGDPREDGGASEAVLAATRPRSELSYPGVYRSVCVTLRLHHLAVAAVEAAEALAELEGAASVTAAAAG</sequence>
<evidence type="ECO:0000313" key="4">
    <source>
        <dbReference type="Proteomes" id="UP001054857"/>
    </source>
</evidence>
<gene>
    <name evidence="3" type="ORF">Agub_g1700</name>
</gene>
<name>A0AAD3DI25_9CHLO</name>
<feature type="non-terminal residue" evidence="3">
    <location>
        <position position="99"/>
    </location>
</feature>
<evidence type="ECO:0000256" key="1">
    <source>
        <dbReference type="SAM" id="MobiDB-lite"/>
    </source>
</evidence>
<feature type="region of interest" description="Disordered" evidence="1">
    <location>
        <begin position="21"/>
        <end position="42"/>
    </location>
</feature>